<protein>
    <recommendedName>
        <fullName evidence="5">HAT C-terminal dimerisation domain-containing protein</fullName>
    </recommendedName>
</protein>
<dbReference type="SUPFAM" id="SSF53098">
    <property type="entry name" value="Ribonuclease H-like"/>
    <property type="match status" value="1"/>
</dbReference>
<dbReference type="Pfam" id="PF05699">
    <property type="entry name" value="Dimer_Tnp_hAT"/>
    <property type="match status" value="1"/>
</dbReference>
<evidence type="ECO:0000259" key="1">
    <source>
        <dbReference type="Pfam" id="PF05699"/>
    </source>
</evidence>
<dbReference type="Proteomes" id="UP001054889">
    <property type="component" value="Unassembled WGS sequence"/>
</dbReference>
<evidence type="ECO:0000259" key="2">
    <source>
        <dbReference type="Pfam" id="PF14372"/>
    </source>
</evidence>
<dbReference type="InterPro" id="IPR008906">
    <property type="entry name" value="HATC_C_dom"/>
</dbReference>
<dbReference type="GO" id="GO:0003677">
    <property type="term" value="F:DNA binding"/>
    <property type="evidence" value="ECO:0007669"/>
    <property type="project" value="InterPro"/>
</dbReference>
<reference evidence="3" key="2">
    <citation type="submission" date="2021-12" db="EMBL/GenBank/DDBJ databases">
        <title>Resequencing data analysis of finger millet.</title>
        <authorList>
            <person name="Hatakeyama M."/>
            <person name="Aluri S."/>
            <person name="Balachadran M.T."/>
            <person name="Sivarajan S.R."/>
            <person name="Poveda L."/>
            <person name="Shimizu-Inatsugi R."/>
            <person name="Schlapbach R."/>
            <person name="Sreeman S.M."/>
            <person name="Shimizu K.K."/>
        </authorList>
    </citation>
    <scope>NUCLEOTIDE SEQUENCE</scope>
</reference>
<proteinExistence type="predicted"/>
<dbReference type="PANTHER" id="PTHR23272:SF104">
    <property type="entry name" value="HAT FAMILY DIMERISATION DOMAIN CONTAINING PROTEIN, EXPRESSED"/>
    <property type="match status" value="1"/>
</dbReference>
<dbReference type="PANTHER" id="PTHR23272">
    <property type="entry name" value="BED FINGER-RELATED"/>
    <property type="match status" value="1"/>
</dbReference>
<evidence type="ECO:0008006" key="5">
    <source>
        <dbReference type="Google" id="ProtNLM"/>
    </source>
</evidence>
<feature type="domain" description="HAT C-terminal dimerisation" evidence="1">
    <location>
        <begin position="136"/>
        <end position="218"/>
    </location>
</feature>
<reference evidence="3" key="1">
    <citation type="journal article" date="2018" name="DNA Res.">
        <title>Multiple hybrid de novo genome assembly of finger millet, an orphan allotetraploid crop.</title>
        <authorList>
            <person name="Hatakeyama M."/>
            <person name="Aluri S."/>
            <person name="Balachadran M.T."/>
            <person name="Sivarajan S.R."/>
            <person name="Patrignani A."/>
            <person name="Gruter S."/>
            <person name="Poveda L."/>
            <person name="Shimizu-Inatsugi R."/>
            <person name="Baeten J."/>
            <person name="Francoijs K.J."/>
            <person name="Nataraja K.N."/>
            <person name="Reddy Y.A.N."/>
            <person name="Phadnis S."/>
            <person name="Ravikumar R.L."/>
            <person name="Schlapbach R."/>
            <person name="Sreeman S.M."/>
            <person name="Shimizu K.K."/>
        </authorList>
    </citation>
    <scope>NUCLEOTIDE SEQUENCE</scope>
</reference>
<dbReference type="Pfam" id="PF14372">
    <property type="entry name" value="hAT-like_RNase-H"/>
    <property type="match status" value="1"/>
</dbReference>
<sequence length="225" mass="25978">MHLTCIHVIWALDNLLGSSKNENVDHVINVKEMKMKFDELWRKWYLWLSLAVVLDPRYKFRFLDSNFTQIFGNVAKRYNHEVRGKMYELFLQYSFYVDDEENGERFNQINSDLQLDIQGSVPTNGAALNYTDELSELIGYLEAELVPQNAHFDILMWWKDNAVIYPTLAKMACNILAISGCAASIESALDENDARVSLFNQKMSPDEVEALICTQDWISSSEISD</sequence>
<gene>
    <name evidence="3" type="primary">gb25414</name>
    <name evidence="3" type="ORF">PR202_gb25414</name>
</gene>
<name>A0AAV5FNW6_ELECO</name>
<evidence type="ECO:0000313" key="3">
    <source>
        <dbReference type="EMBL" id="GJN36543.1"/>
    </source>
</evidence>
<organism evidence="3 4">
    <name type="scientific">Eleusine coracana subsp. coracana</name>
    <dbReference type="NCBI Taxonomy" id="191504"/>
    <lineage>
        <taxon>Eukaryota</taxon>
        <taxon>Viridiplantae</taxon>
        <taxon>Streptophyta</taxon>
        <taxon>Embryophyta</taxon>
        <taxon>Tracheophyta</taxon>
        <taxon>Spermatophyta</taxon>
        <taxon>Magnoliopsida</taxon>
        <taxon>Liliopsida</taxon>
        <taxon>Poales</taxon>
        <taxon>Poaceae</taxon>
        <taxon>PACMAD clade</taxon>
        <taxon>Chloridoideae</taxon>
        <taxon>Cynodonteae</taxon>
        <taxon>Eleusininae</taxon>
        <taxon>Eleusine</taxon>
    </lineage>
</organism>
<comment type="caution">
    <text evidence="3">The sequence shown here is derived from an EMBL/GenBank/DDBJ whole genome shotgun (WGS) entry which is preliminary data.</text>
</comment>
<keyword evidence="4" id="KW-1185">Reference proteome</keyword>
<dbReference type="InterPro" id="IPR025525">
    <property type="entry name" value="hAT-like_transposase_RNase-H"/>
</dbReference>
<feature type="domain" description="hAT-like transposase RNase-H fold" evidence="2">
    <location>
        <begin position="7"/>
        <end position="93"/>
    </location>
</feature>
<dbReference type="EMBL" id="BQKI01000090">
    <property type="protein sequence ID" value="GJN36543.1"/>
    <property type="molecule type" value="Genomic_DNA"/>
</dbReference>
<evidence type="ECO:0000313" key="4">
    <source>
        <dbReference type="Proteomes" id="UP001054889"/>
    </source>
</evidence>
<dbReference type="AlphaFoldDB" id="A0AAV5FNW6"/>
<accession>A0AAV5FNW6</accession>
<dbReference type="InterPro" id="IPR012337">
    <property type="entry name" value="RNaseH-like_sf"/>
</dbReference>
<dbReference type="GO" id="GO:0046983">
    <property type="term" value="F:protein dimerization activity"/>
    <property type="evidence" value="ECO:0007669"/>
    <property type="project" value="InterPro"/>
</dbReference>